<organism evidence="2">
    <name type="scientific">Oryza brachyantha</name>
    <name type="common">malo sina</name>
    <dbReference type="NCBI Taxonomy" id="4533"/>
    <lineage>
        <taxon>Eukaryota</taxon>
        <taxon>Viridiplantae</taxon>
        <taxon>Streptophyta</taxon>
        <taxon>Embryophyta</taxon>
        <taxon>Tracheophyta</taxon>
        <taxon>Spermatophyta</taxon>
        <taxon>Magnoliopsida</taxon>
        <taxon>Liliopsida</taxon>
        <taxon>Poales</taxon>
        <taxon>Poaceae</taxon>
        <taxon>BOP clade</taxon>
        <taxon>Oryzoideae</taxon>
        <taxon>Oryzeae</taxon>
        <taxon>Oryzinae</taxon>
        <taxon>Oryza</taxon>
    </lineage>
</organism>
<keyword evidence="3" id="KW-1185">Reference proteome</keyword>
<dbReference type="Proteomes" id="UP000006038">
    <property type="component" value="Chromosome 11"/>
</dbReference>
<reference evidence="2" key="2">
    <citation type="submission" date="2013-04" db="UniProtKB">
        <authorList>
            <consortium name="EnsemblPlants"/>
        </authorList>
    </citation>
    <scope>IDENTIFICATION</scope>
</reference>
<evidence type="ECO:0008006" key="4">
    <source>
        <dbReference type="Google" id="ProtNLM"/>
    </source>
</evidence>
<evidence type="ECO:0000313" key="2">
    <source>
        <dbReference type="EnsemblPlants" id="OB11G16130.1"/>
    </source>
</evidence>
<feature type="compositionally biased region" description="Polar residues" evidence="1">
    <location>
        <begin position="47"/>
        <end position="58"/>
    </location>
</feature>
<accession>J3N727</accession>
<proteinExistence type="predicted"/>
<dbReference type="EnsemblPlants" id="OB11G16130.1">
    <property type="protein sequence ID" value="OB11G16130.1"/>
    <property type="gene ID" value="OB11G16130"/>
</dbReference>
<evidence type="ECO:0000256" key="1">
    <source>
        <dbReference type="SAM" id="MobiDB-lite"/>
    </source>
</evidence>
<sequence length="69" mass="7628">MPAAFHAQTHKNTHQFLKQHMGRSNALNRVARSKRGFGAAQTELKTKTQSGTSCSTTGEIKKKKEAARM</sequence>
<evidence type="ECO:0000313" key="3">
    <source>
        <dbReference type="Proteomes" id="UP000006038"/>
    </source>
</evidence>
<dbReference type="Gramene" id="OB11G16130.1">
    <property type="protein sequence ID" value="OB11G16130.1"/>
    <property type="gene ID" value="OB11G16130"/>
</dbReference>
<reference evidence="2" key="1">
    <citation type="journal article" date="2013" name="Nat. Commun.">
        <title>Whole-genome sequencing of Oryza brachyantha reveals mechanisms underlying Oryza genome evolution.</title>
        <authorList>
            <person name="Chen J."/>
            <person name="Huang Q."/>
            <person name="Gao D."/>
            <person name="Wang J."/>
            <person name="Lang Y."/>
            <person name="Liu T."/>
            <person name="Li B."/>
            <person name="Bai Z."/>
            <person name="Luis Goicoechea J."/>
            <person name="Liang C."/>
            <person name="Chen C."/>
            <person name="Zhang W."/>
            <person name="Sun S."/>
            <person name="Liao Y."/>
            <person name="Zhang X."/>
            <person name="Yang L."/>
            <person name="Song C."/>
            <person name="Wang M."/>
            <person name="Shi J."/>
            <person name="Liu G."/>
            <person name="Liu J."/>
            <person name="Zhou H."/>
            <person name="Zhou W."/>
            <person name="Yu Q."/>
            <person name="An N."/>
            <person name="Chen Y."/>
            <person name="Cai Q."/>
            <person name="Wang B."/>
            <person name="Liu B."/>
            <person name="Min J."/>
            <person name="Huang Y."/>
            <person name="Wu H."/>
            <person name="Li Z."/>
            <person name="Zhang Y."/>
            <person name="Yin Y."/>
            <person name="Song W."/>
            <person name="Jiang J."/>
            <person name="Jackson S.A."/>
            <person name="Wing R.A."/>
            <person name="Wang J."/>
            <person name="Chen M."/>
        </authorList>
    </citation>
    <scope>NUCLEOTIDE SEQUENCE [LARGE SCALE GENOMIC DNA]</scope>
    <source>
        <strain evidence="2">cv. IRGC 101232</strain>
    </source>
</reference>
<dbReference type="AlphaFoldDB" id="J3N727"/>
<name>J3N727_ORYBR</name>
<feature type="compositionally biased region" description="Basic and acidic residues" evidence="1">
    <location>
        <begin position="59"/>
        <end position="69"/>
    </location>
</feature>
<feature type="region of interest" description="Disordered" evidence="1">
    <location>
        <begin position="1"/>
        <end position="69"/>
    </location>
</feature>
<dbReference type="HOGENOM" id="CLU_2779885_0_0_1"/>
<protein>
    <recommendedName>
        <fullName evidence="4">60S ribosomal protein L29</fullName>
    </recommendedName>
</protein>